<reference evidence="2" key="1">
    <citation type="submission" date="2011-02" db="EMBL/GenBank/DDBJ databases">
        <title>The genome of the leaf-cutting ant Acromyrmex echinatior suggests key adaptations to social evolution and fungus farming.</title>
        <authorList>
            <person name="Nygaard S."/>
            <person name="Zhang G."/>
        </authorList>
    </citation>
    <scope>NUCLEOTIDE SEQUENCE</scope>
</reference>
<accession>F4WN84</accession>
<dbReference type="EMBL" id="GL888235">
    <property type="protein sequence ID" value="EGI64353.1"/>
    <property type="molecule type" value="Genomic_DNA"/>
</dbReference>
<dbReference type="InParanoid" id="F4WN84"/>
<gene>
    <name evidence="2" type="ORF">G5I_07234</name>
</gene>
<sequence length="308" mass="33862">MAIQPAQACRKRDSRGPDRGNNQVEEEGRGLKAALGSNDSSQNNPAYKLDCWWDMETERGQGRENRRDYMCNSETGNTVDGDLHRVGLTRVDLEAGVLGDSLSWSGGDDADVNASCRVPTYMSGQTSTGNRESGGKRKVEISGSLDLQSPTIQRIRSIWLFIPTAYLDISCELSDVPLRSFAAAPNSTTEMAGEKGFYRNAHWSHAVRPSTMKRNPANGFLFVFAKVSAFGFRIKTILSTRDPVIFTSPQAPWKESAEGEGKISERALYQALDPAVSTPPTGPVASYFGPMRRVRRDVPTAMPYLSKN</sequence>
<name>F4WN84_ACREC</name>
<dbReference type="Proteomes" id="UP000007755">
    <property type="component" value="Unassembled WGS sequence"/>
</dbReference>
<evidence type="ECO:0000313" key="3">
    <source>
        <dbReference type="Proteomes" id="UP000007755"/>
    </source>
</evidence>
<dbReference type="AlphaFoldDB" id="F4WN84"/>
<keyword evidence="3" id="KW-1185">Reference proteome</keyword>
<proteinExistence type="predicted"/>
<feature type="region of interest" description="Disordered" evidence="1">
    <location>
        <begin position="1"/>
        <end position="42"/>
    </location>
</feature>
<evidence type="ECO:0000256" key="1">
    <source>
        <dbReference type="SAM" id="MobiDB-lite"/>
    </source>
</evidence>
<evidence type="ECO:0000313" key="2">
    <source>
        <dbReference type="EMBL" id="EGI64353.1"/>
    </source>
</evidence>
<protein>
    <submittedName>
        <fullName evidence="2">Uncharacterized protein</fullName>
    </submittedName>
</protein>
<organism evidence="3">
    <name type="scientific">Acromyrmex echinatior</name>
    <name type="common">Panamanian leafcutter ant</name>
    <name type="synonym">Acromyrmex octospinosus echinatior</name>
    <dbReference type="NCBI Taxonomy" id="103372"/>
    <lineage>
        <taxon>Eukaryota</taxon>
        <taxon>Metazoa</taxon>
        <taxon>Ecdysozoa</taxon>
        <taxon>Arthropoda</taxon>
        <taxon>Hexapoda</taxon>
        <taxon>Insecta</taxon>
        <taxon>Pterygota</taxon>
        <taxon>Neoptera</taxon>
        <taxon>Endopterygota</taxon>
        <taxon>Hymenoptera</taxon>
        <taxon>Apocrita</taxon>
        <taxon>Aculeata</taxon>
        <taxon>Formicoidea</taxon>
        <taxon>Formicidae</taxon>
        <taxon>Myrmicinae</taxon>
        <taxon>Acromyrmex</taxon>
    </lineage>
</organism>